<evidence type="ECO:0008006" key="3">
    <source>
        <dbReference type="Google" id="ProtNLM"/>
    </source>
</evidence>
<gene>
    <name evidence="1" type="ORF">A2936_02905</name>
</gene>
<accession>A0A1F7UPU1</accession>
<proteinExistence type="predicted"/>
<protein>
    <recommendedName>
        <fullName evidence="3">DUF288 domain-containing protein</fullName>
    </recommendedName>
</protein>
<reference evidence="1 2" key="1">
    <citation type="journal article" date="2016" name="Nat. Commun.">
        <title>Thousands of microbial genomes shed light on interconnected biogeochemical processes in an aquifer system.</title>
        <authorList>
            <person name="Anantharaman K."/>
            <person name="Brown C.T."/>
            <person name="Hug L.A."/>
            <person name="Sharon I."/>
            <person name="Castelle C.J."/>
            <person name="Probst A.J."/>
            <person name="Thomas B.C."/>
            <person name="Singh A."/>
            <person name="Wilkins M.J."/>
            <person name="Karaoz U."/>
            <person name="Brodie E.L."/>
            <person name="Williams K.H."/>
            <person name="Hubbard S.S."/>
            <person name="Banfield J.F."/>
        </authorList>
    </citation>
    <scope>NUCLEOTIDE SEQUENCE [LARGE SCALE GENOMIC DNA]</scope>
</reference>
<evidence type="ECO:0000313" key="2">
    <source>
        <dbReference type="Proteomes" id="UP000176846"/>
    </source>
</evidence>
<dbReference type="Proteomes" id="UP000176846">
    <property type="component" value="Unassembled WGS sequence"/>
</dbReference>
<dbReference type="EMBL" id="MGEK01000039">
    <property type="protein sequence ID" value="OGL80292.1"/>
    <property type="molecule type" value="Genomic_DNA"/>
</dbReference>
<dbReference type="PANTHER" id="PTHR31362:SF0">
    <property type="entry name" value="EXOSTOSIN DOMAIN-CONTAINING PROTEIN-RELATED"/>
    <property type="match status" value="1"/>
</dbReference>
<sequence length="329" mass="37745">MPSKFIIITSINGITSAVKAFSKLHDWHVIVVGDKKTPPLRKNPFPNITFLSVDDQKKLKFSFHDVCPFNHYVRKNLGYLYAIQQGATWITDSDDDNFPYENWASDINETASIETLSGAKVVNIYRYFTNQFIWPRGFPLNSILGSIRPKINHAKQNKIAVWQGLVDKDPDVDAIYRLIINKPITFKKRPPLALEPGTYCPFNSQNTIWTLKACFPYLYLPISVTFRFCDILRGYIAQRGIWAMRAKLAFTSASAYQERNAHNFMDDFIDEIPCYKQIGQVIDLLDTIKLGGNPSEDIVFVYKRLQKLGIVNQNDLLGVQAFVHDMQHL</sequence>
<organism evidence="1 2">
    <name type="scientific">Candidatus Uhrbacteria bacterium RIFCSPLOWO2_01_FULL_47_25</name>
    <dbReference type="NCBI Taxonomy" id="1802402"/>
    <lineage>
        <taxon>Bacteria</taxon>
        <taxon>Candidatus Uhriibacteriota</taxon>
    </lineage>
</organism>
<dbReference type="PANTHER" id="PTHR31362">
    <property type="entry name" value="GLYCOSYLTRANSFERASE STELLO1-RELATED"/>
    <property type="match status" value="1"/>
</dbReference>
<comment type="caution">
    <text evidence="1">The sequence shown here is derived from an EMBL/GenBank/DDBJ whole genome shotgun (WGS) entry which is preliminary data.</text>
</comment>
<dbReference type="InterPro" id="IPR005049">
    <property type="entry name" value="STL-like"/>
</dbReference>
<name>A0A1F7UPU1_9BACT</name>
<evidence type="ECO:0000313" key="1">
    <source>
        <dbReference type="EMBL" id="OGL80292.1"/>
    </source>
</evidence>
<dbReference type="AlphaFoldDB" id="A0A1F7UPU1"/>
<dbReference type="Pfam" id="PF03385">
    <property type="entry name" value="STELLO"/>
    <property type="match status" value="1"/>
</dbReference>